<evidence type="ECO:0000256" key="5">
    <source>
        <dbReference type="ARBA" id="ARBA00023002"/>
    </source>
</evidence>
<dbReference type="InterPro" id="IPR017972">
    <property type="entry name" value="Cyt_P450_CS"/>
</dbReference>
<protein>
    <submittedName>
        <fullName evidence="11">Cytochrome P450</fullName>
    </submittedName>
</protein>
<evidence type="ECO:0000313" key="12">
    <source>
        <dbReference type="Proteomes" id="UP000235023"/>
    </source>
</evidence>
<dbReference type="PRINTS" id="PR00464">
    <property type="entry name" value="EP450II"/>
</dbReference>
<dbReference type="GO" id="GO:0020037">
    <property type="term" value="F:heme binding"/>
    <property type="evidence" value="ECO:0007669"/>
    <property type="project" value="InterPro"/>
</dbReference>
<dbReference type="InterPro" id="IPR002974">
    <property type="entry name" value="Cyt_P450_E_CYP52_ascomycetes"/>
</dbReference>
<dbReference type="GO" id="GO:0005506">
    <property type="term" value="F:iron ion binding"/>
    <property type="evidence" value="ECO:0007669"/>
    <property type="project" value="InterPro"/>
</dbReference>
<evidence type="ECO:0000256" key="4">
    <source>
        <dbReference type="ARBA" id="ARBA00022723"/>
    </source>
</evidence>
<dbReference type="PRINTS" id="PR00385">
    <property type="entry name" value="P450"/>
</dbReference>
<evidence type="ECO:0000313" key="11">
    <source>
        <dbReference type="EMBL" id="PLN79466.1"/>
    </source>
</evidence>
<dbReference type="GO" id="GO:0016712">
    <property type="term" value="F:oxidoreductase activity, acting on paired donors, with incorporation or reduction of molecular oxygen, reduced flavin or flavoprotein as one donor, and incorporation of one atom of oxygen"/>
    <property type="evidence" value="ECO:0007669"/>
    <property type="project" value="InterPro"/>
</dbReference>
<comment type="cofactor">
    <cofactor evidence="1 8">
        <name>heme</name>
        <dbReference type="ChEBI" id="CHEBI:30413"/>
    </cofactor>
</comment>
<proteinExistence type="inferred from homology"/>
<evidence type="ECO:0000256" key="2">
    <source>
        <dbReference type="ARBA" id="ARBA00010617"/>
    </source>
</evidence>
<feature type="binding site" description="axial binding residue" evidence="8">
    <location>
        <position position="472"/>
    </location>
    <ligand>
        <name>heme</name>
        <dbReference type="ChEBI" id="CHEBI:30413"/>
    </ligand>
    <ligandPart>
        <name>Fe</name>
        <dbReference type="ChEBI" id="CHEBI:18248"/>
    </ligandPart>
</feature>
<dbReference type="SUPFAM" id="SSF48264">
    <property type="entry name" value="Cytochrome P450"/>
    <property type="match status" value="1"/>
</dbReference>
<dbReference type="Gene3D" id="1.10.630.10">
    <property type="entry name" value="Cytochrome P450"/>
    <property type="match status" value="1"/>
</dbReference>
<evidence type="ECO:0000256" key="3">
    <source>
        <dbReference type="ARBA" id="ARBA00022617"/>
    </source>
</evidence>
<reference evidence="12" key="1">
    <citation type="submission" date="2017-12" db="EMBL/GenBank/DDBJ databases">
        <authorList>
            <consortium name="DOE Joint Genome Institute"/>
            <person name="Mondo S.J."/>
            <person name="Kjaerbolling I."/>
            <person name="Vesth T.C."/>
            <person name="Frisvad J.C."/>
            <person name="Nybo J.L."/>
            <person name="Theobald S."/>
            <person name="Kuo A."/>
            <person name="Bowyer P."/>
            <person name="Matsuda Y."/>
            <person name="Lyhne E.K."/>
            <person name="Kogle M.E."/>
            <person name="Clum A."/>
            <person name="Lipzen A."/>
            <person name="Salamov A."/>
            <person name="Ngan C.Y."/>
            <person name="Daum C."/>
            <person name="Chiniquy J."/>
            <person name="Barry K."/>
            <person name="LaButti K."/>
            <person name="Haridas S."/>
            <person name="Simmons B.A."/>
            <person name="Magnuson J.K."/>
            <person name="Mortensen U.H."/>
            <person name="Larsen T.O."/>
            <person name="Grigoriev I.V."/>
            <person name="Baker S.E."/>
            <person name="Andersen M.R."/>
            <person name="Nordberg H.P."/>
            <person name="Cantor M.N."/>
            <person name="Hua S.X."/>
        </authorList>
    </citation>
    <scope>NUCLEOTIDE SEQUENCE [LARGE SCALE GENOMIC DNA]</scope>
    <source>
        <strain evidence="12">IBT 19404</strain>
    </source>
</reference>
<dbReference type="PRINTS" id="PR01239">
    <property type="entry name" value="EP450IICYP52"/>
</dbReference>
<dbReference type="Pfam" id="PF00067">
    <property type="entry name" value="p450"/>
    <property type="match status" value="1"/>
</dbReference>
<dbReference type="OrthoDB" id="1470350at2759"/>
<keyword evidence="10" id="KW-0472">Membrane</keyword>
<evidence type="ECO:0000256" key="1">
    <source>
        <dbReference type="ARBA" id="ARBA00001971"/>
    </source>
</evidence>
<evidence type="ECO:0000256" key="9">
    <source>
        <dbReference type="RuleBase" id="RU000461"/>
    </source>
</evidence>
<gene>
    <name evidence="11" type="ORF">BDW42DRAFT_172875</name>
</gene>
<feature type="transmembrane region" description="Helical" evidence="10">
    <location>
        <begin position="20"/>
        <end position="40"/>
    </location>
</feature>
<keyword evidence="3 8" id="KW-0349">Heme</keyword>
<keyword evidence="6 8" id="KW-0408">Iron</keyword>
<comment type="similarity">
    <text evidence="2 9">Belongs to the cytochrome P450 family.</text>
</comment>
<accession>A0A2J5HQC7</accession>
<keyword evidence="10" id="KW-1133">Transmembrane helix</keyword>
<dbReference type="InterPro" id="IPR001128">
    <property type="entry name" value="Cyt_P450"/>
</dbReference>
<dbReference type="EMBL" id="KZ559560">
    <property type="protein sequence ID" value="PLN79466.1"/>
    <property type="molecule type" value="Genomic_DNA"/>
</dbReference>
<organism evidence="11 12">
    <name type="scientific">Aspergillus taichungensis</name>
    <dbReference type="NCBI Taxonomy" id="482145"/>
    <lineage>
        <taxon>Eukaryota</taxon>
        <taxon>Fungi</taxon>
        <taxon>Dikarya</taxon>
        <taxon>Ascomycota</taxon>
        <taxon>Pezizomycotina</taxon>
        <taxon>Eurotiomycetes</taxon>
        <taxon>Eurotiomycetidae</taxon>
        <taxon>Eurotiales</taxon>
        <taxon>Aspergillaceae</taxon>
        <taxon>Aspergillus</taxon>
        <taxon>Aspergillus subgen. Circumdati</taxon>
    </lineage>
</organism>
<keyword evidence="4 8" id="KW-0479">Metal-binding</keyword>
<dbReference type="InterPro" id="IPR002402">
    <property type="entry name" value="Cyt_P450_E_grp-II"/>
</dbReference>
<evidence type="ECO:0000256" key="7">
    <source>
        <dbReference type="ARBA" id="ARBA00023033"/>
    </source>
</evidence>
<dbReference type="InterPro" id="IPR036396">
    <property type="entry name" value="Cyt_P450_sf"/>
</dbReference>
<dbReference type="CDD" id="cd11063">
    <property type="entry name" value="CYP52"/>
    <property type="match status" value="1"/>
</dbReference>
<evidence type="ECO:0000256" key="6">
    <source>
        <dbReference type="ARBA" id="ARBA00023004"/>
    </source>
</evidence>
<dbReference type="AlphaFoldDB" id="A0A2J5HQC7"/>
<evidence type="ECO:0000256" key="8">
    <source>
        <dbReference type="PIRSR" id="PIRSR602402-1"/>
    </source>
</evidence>
<dbReference type="PANTHER" id="PTHR24287:SF17">
    <property type="entry name" value="P450, PUTATIVE (EUROFUNG)-RELATED"/>
    <property type="match status" value="1"/>
</dbReference>
<dbReference type="InterPro" id="IPR047146">
    <property type="entry name" value="Cyt_P450_E_CYP52_fungi"/>
</dbReference>
<evidence type="ECO:0000256" key="10">
    <source>
        <dbReference type="SAM" id="Phobius"/>
    </source>
</evidence>
<dbReference type="PANTHER" id="PTHR24287">
    <property type="entry name" value="P450, PUTATIVE (EUROFUNG)-RELATED"/>
    <property type="match status" value="1"/>
</dbReference>
<sequence>MVIYSIRGALKARQDSVSTLILASALFVLLVSYIYTRLLLSFRRYIFSRENGCQTLRARYKDRLLGLSFIMENAKAFNSKAYLETFTHRYFDIGSTHEVVAFGGRGVFTIDPVNIKTMLSLKFKDYSLGNRPAIMGPLLGRGVFVTDGEDWAHSRALLRPSFNKSQVADLSMIESHLQELLRRIPSAEDEVRHAPTVDLQPLLFRFTMDSSTEFLFGTSTHTLTDGGDQIFSDAFAYALHDISLGLRLGPWERFRRTDPKAVEAHRVCRQYVDRYVDQALQYRALHENSSESDGKKTKNGSERLTFLRELALATDDREKLRDELLSLLLAGRDTTASLISSLLFSLARRPEIWKKLREEVATELHGERPVYEQLRNLKYAKYCVNETLRLYPPVPNNAKMAARDTVLPRGGGPSGDAPILIEQGTWVIYTVYAMHRRKDLFGDDAEQFRPERWQERDFTWEYLPFNGGPRICLGQQYALTEALYVLVRFAQVFEEMESRDSRPWTEDLTLTVSGANGVQVGLRRQA</sequence>
<keyword evidence="7 9" id="KW-0503">Monooxygenase</keyword>
<dbReference type="PROSITE" id="PS00086">
    <property type="entry name" value="CYTOCHROME_P450"/>
    <property type="match status" value="1"/>
</dbReference>
<keyword evidence="12" id="KW-1185">Reference proteome</keyword>
<name>A0A2J5HQC7_9EURO</name>
<keyword evidence="10" id="KW-0812">Transmembrane</keyword>
<dbReference type="Proteomes" id="UP000235023">
    <property type="component" value="Unassembled WGS sequence"/>
</dbReference>
<keyword evidence="5 9" id="KW-0560">Oxidoreductase</keyword>